<comment type="caution">
    <text evidence="5">The sequence shown here is derived from an EMBL/GenBank/DDBJ whole genome shotgun (WGS) entry which is preliminary data.</text>
</comment>
<evidence type="ECO:0000256" key="3">
    <source>
        <dbReference type="ARBA" id="ARBA00023163"/>
    </source>
</evidence>
<keyword evidence="6" id="KW-1185">Reference proteome</keyword>
<feature type="domain" description="HTH lacI-type" evidence="4">
    <location>
        <begin position="6"/>
        <end position="60"/>
    </location>
</feature>
<dbReference type="Gene3D" id="3.40.50.2300">
    <property type="match status" value="2"/>
</dbReference>
<dbReference type="RefSeq" id="WP_227309435.1">
    <property type="nucleotide sequence ID" value="NZ_JAESVA010000009.1"/>
</dbReference>
<evidence type="ECO:0000256" key="2">
    <source>
        <dbReference type="ARBA" id="ARBA00023125"/>
    </source>
</evidence>
<dbReference type="SUPFAM" id="SSF47413">
    <property type="entry name" value="lambda repressor-like DNA-binding domains"/>
    <property type="match status" value="1"/>
</dbReference>
<dbReference type="PANTHER" id="PTHR30146">
    <property type="entry name" value="LACI-RELATED TRANSCRIPTIONAL REPRESSOR"/>
    <property type="match status" value="1"/>
</dbReference>
<gene>
    <name evidence="5" type="ORF">ACELLULO517_21215</name>
</gene>
<dbReference type="InterPro" id="IPR010982">
    <property type="entry name" value="Lambda_DNA-bd_dom_sf"/>
</dbReference>
<organism evidence="5 6">
    <name type="scientific">Acidisoma cellulosilyticum</name>
    <dbReference type="NCBI Taxonomy" id="2802395"/>
    <lineage>
        <taxon>Bacteria</taxon>
        <taxon>Pseudomonadati</taxon>
        <taxon>Pseudomonadota</taxon>
        <taxon>Alphaproteobacteria</taxon>
        <taxon>Acetobacterales</taxon>
        <taxon>Acidocellaceae</taxon>
        <taxon>Acidisoma</taxon>
    </lineage>
</organism>
<dbReference type="Pfam" id="PF13377">
    <property type="entry name" value="Peripla_BP_3"/>
    <property type="match status" value="1"/>
</dbReference>
<evidence type="ECO:0000313" key="5">
    <source>
        <dbReference type="EMBL" id="MCB8882779.1"/>
    </source>
</evidence>
<dbReference type="Gene3D" id="1.10.260.40">
    <property type="entry name" value="lambda repressor-like DNA-binding domains"/>
    <property type="match status" value="1"/>
</dbReference>
<evidence type="ECO:0000313" key="6">
    <source>
        <dbReference type="Proteomes" id="UP000721844"/>
    </source>
</evidence>
<dbReference type="PANTHER" id="PTHR30146:SF33">
    <property type="entry name" value="TRANSCRIPTIONAL REGULATOR"/>
    <property type="match status" value="1"/>
</dbReference>
<evidence type="ECO:0000256" key="1">
    <source>
        <dbReference type="ARBA" id="ARBA00023015"/>
    </source>
</evidence>
<dbReference type="PROSITE" id="PS50932">
    <property type="entry name" value="HTH_LACI_2"/>
    <property type="match status" value="1"/>
</dbReference>
<dbReference type="SMART" id="SM00354">
    <property type="entry name" value="HTH_LACI"/>
    <property type="match status" value="1"/>
</dbReference>
<dbReference type="InterPro" id="IPR028082">
    <property type="entry name" value="Peripla_BP_I"/>
</dbReference>
<dbReference type="AlphaFoldDB" id="A0A964E5Q8"/>
<accession>A0A964E5Q8</accession>
<name>A0A964E5Q8_9PROT</name>
<dbReference type="InterPro" id="IPR000843">
    <property type="entry name" value="HTH_LacI"/>
</dbReference>
<reference evidence="5 6" key="1">
    <citation type="journal article" date="2021" name="Microorganisms">
        <title>Acidisoma silvae sp. nov. and Acidisomacellulosilytica sp. nov., Two Acidophilic Bacteria Isolated from Decaying Wood, Hydrolyzing Cellulose and Producing Poly-3-hydroxybutyrate.</title>
        <authorList>
            <person name="Mieszkin S."/>
            <person name="Pouder E."/>
            <person name="Uroz S."/>
            <person name="Simon-Colin C."/>
            <person name="Alain K."/>
        </authorList>
    </citation>
    <scope>NUCLEOTIDE SEQUENCE [LARGE SCALE GENOMIC DNA]</scope>
    <source>
        <strain evidence="5 6">HW T5.17</strain>
    </source>
</reference>
<proteinExistence type="predicted"/>
<dbReference type="Pfam" id="PF00356">
    <property type="entry name" value="LacI"/>
    <property type="match status" value="1"/>
</dbReference>
<dbReference type="CDD" id="cd01392">
    <property type="entry name" value="HTH_LacI"/>
    <property type="match status" value="1"/>
</dbReference>
<keyword evidence="3" id="KW-0804">Transcription</keyword>
<dbReference type="Proteomes" id="UP000721844">
    <property type="component" value="Unassembled WGS sequence"/>
</dbReference>
<keyword evidence="2 5" id="KW-0238">DNA-binding</keyword>
<evidence type="ECO:0000259" key="4">
    <source>
        <dbReference type="PROSITE" id="PS50932"/>
    </source>
</evidence>
<sequence length="334" mass="36034">MLEKPVTMQDIAKRSGVAAITVSRALRGEASVTAETRGLIEKAADELGYIYNHTARAFSKRGSKLIALVIPTISNSVFESTIDGLSEIFSAAGYAITIGSSGFSRTEEERIVKSLLGYGPEAIILVGFTHTPATVELLKRSKIPVVEMWNYGFDAIDMAVGFSNFQAAKSMTSYLIRKGYRKIGYAGGTQTDNDRTQQREAGYREAVMSAGLEVMENWVSSPPIELSSGAEIARRFASADDRPEALFIASDIIAAGFMLECARLALKIPNDVAIAGFDDAALAKAVEPPLTTVRVPQREIGLVTAQMIVDRLAGKTITDPVRDLGFEIIIRGTS</sequence>
<dbReference type="SUPFAM" id="SSF53822">
    <property type="entry name" value="Periplasmic binding protein-like I"/>
    <property type="match status" value="1"/>
</dbReference>
<keyword evidence="1" id="KW-0805">Transcription regulation</keyword>
<protein>
    <submittedName>
        <fullName evidence="5">LacI family DNA-binding transcriptional regulator</fullName>
    </submittedName>
</protein>
<dbReference type="EMBL" id="JAESVA010000009">
    <property type="protein sequence ID" value="MCB8882779.1"/>
    <property type="molecule type" value="Genomic_DNA"/>
</dbReference>
<dbReference type="InterPro" id="IPR046335">
    <property type="entry name" value="LacI/GalR-like_sensor"/>
</dbReference>
<dbReference type="GO" id="GO:0000976">
    <property type="term" value="F:transcription cis-regulatory region binding"/>
    <property type="evidence" value="ECO:0007669"/>
    <property type="project" value="TreeGrafter"/>
</dbReference>
<dbReference type="CDD" id="cd01575">
    <property type="entry name" value="PBP1_GntR"/>
    <property type="match status" value="1"/>
</dbReference>
<dbReference type="GO" id="GO:0003700">
    <property type="term" value="F:DNA-binding transcription factor activity"/>
    <property type="evidence" value="ECO:0007669"/>
    <property type="project" value="TreeGrafter"/>
</dbReference>